<dbReference type="GO" id="GO:0097176">
    <property type="term" value="P:epoxide metabolic process"/>
    <property type="evidence" value="ECO:0007669"/>
    <property type="project" value="TreeGrafter"/>
</dbReference>
<dbReference type="PIRSF" id="PIRSF001112">
    <property type="entry name" value="Epoxide_hydrolase"/>
    <property type="match status" value="1"/>
</dbReference>
<evidence type="ECO:0000256" key="2">
    <source>
        <dbReference type="ARBA" id="ARBA00022797"/>
    </source>
</evidence>
<dbReference type="SUPFAM" id="SSF53474">
    <property type="entry name" value="alpha/beta-Hydrolases"/>
    <property type="match status" value="1"/>
</dbReference>
<dbReference type="InterPro" id="IPR016292">
    <property type="entry name" value="Epoxide_hydrolase"/>
</dbReference>
<evidence type="ECO:0000256" key="3">
    <source>
        <dbReference type="ARBA" id="ARBA00022801"/>
    </source>
</evidence>
<feature type="active site" description="Nucleophile" evidence="4">
    <location>
        <position position="213"/>
    </location>
</feature>
<dbReference type="InterPro" id="IPR010497">
    <property type="entry name" value="Epoxide_hydro_N"/>
</dbReference>
<dbReference type="AlphaFoldDB" id="A0A838BBM5"/>
<dbReference type="InterPro" id="IPR029058">
    <property type="entry name" value="AB_hydrolase_fold"/>
</dbReference>
<evidence type="ECO:0000259" key="5">
    <source>
        <dbReference type="Pfam" id="PF06441"/>
    </source>
</evidence>
<evidence type="ECO:0000313" key="6">
    <source>
        <dbReference type="EMBL" id="MBA1143487.1"/>
    </source>
</evidence>
<keyword evidence="2" id="KW-0058">Aromatic hydrocarbons catabolism</keyword>
<dbReference type="GO" id="GO:0004301">
    <property type="term" value="F:epoxide hydrolase activity"/>
    <property type="evidence" value="ECO:0007669"/>
    <property type="project" value="TreeGrafter"/>
</dbReference>
<name>A0A838BBM5_9HYPH</name>
<dbReference type="Proteomes" id="UP000558284">
    <property type="component" value="Unassembled WGS sequence"/>
</dbReference>
<comment type="caution">
    <text evidence="6">The sequence shown here is derived from an EMBL/GenBank/DDBJ whole genome shotgun (WGS) entry which is preliminary data.</text>
</comment>
<gene>
    <name evidence="6" type="ORF">H0241_25015</name>
</gene>
<dbReference type="PRINTS" id="PR00412">
    <property type="entry name" value="EPOXHYDRLASE"/>
</dbReference>
<reference evidence="6 7" key="1">
    <citation type="submission" date="2020-07" db="EMBL/GenBank/DDBJ databases">
        <title>Definition of the novel symbiovar canariense within Mesorhizobium novociceri, a new species of genus Mesorhizobium nodulating Cicer canariense in the Caldera de Taburiente National Park (La Palma, Canary Islands).</title>
        <authorList>
            <person name="Leon-Barrios M."/>
            <person name="Perez-Yepez J."/>
            <person name="Flores-Felix J.D."/>
            <person name="Ramirez-Baena M.H."/>
            <person name="Pulido-Suarez L."/>
            <person name="Igual J.M."/>
            <person name="Velazquez E."/>
            <person name="Peix A."/>
        </authorList>
    </citation>
    <scope>NUCLEOTIDE SEQUENCE [LARGE SCALE GENOMIC DNA]</scope>
    <source>
        <strain evidence="6 7">CCANP35</strain>
    </source>
</reference>
<evidence type="ECO:0000256" key="4">
    <source>
        <dbReference type="PIRSR" id="PIRSR001112-1"/>
    </source>
</evidence>
<dbReference type="PANTHER" id="PTHR21661:SF35">
    <property type="entry name" value="EPOXIDE HYDROLASE"/>
    <property type="match status" value="1"/>
</dbReference>
<sequence length="430" mass="47149">MSSKSLSPTRRELLAASAAAGVISTLPGTLLAAAGNDSVRPFTVGFPREEIDELRRRIASTRWPERETVADASQGVRLATTQKLARYWATDYDWSRCEAQLAGLPNFITEIDGLDIHFIHVRSKHENALPVIVTHGWPGSVVEQLKIIDPLVNPTAHGGTAADAFDVVIPSMPGYGFSGKPTTPGWGPDHIARAWVVLMKRLGYSRFVAQGGDWGAIVVDLMGVQAAPELLAIHTNMPGIFPAEIDGAAFSGAAAPADLSADEKLAYDRLQFVYQKGIAYGFQMGLRPQTLYGIADSPVGLAAYFLDHDARSYELIARVFDGQSEGLTRDDILDNITITWLTNTALSGARLYWEYWGKGYFNAKGVSIPVAVSVFPDELYPAPRSWTEQAYPKLIHYNKLPKGGHFAAWEQPKLFCDELRAGFRSLRRSI</sequence>
<dbReference type="PANTHER" id="PTHR21661">
    <property type="entry name" value="EPOXIDE HYDROLASE 1-RELATED"/>
    <property type="match status" value="1"/>
</dbReference>
<dbReference type="EMBL" id="JACDTY010000014">
    <property type="protein sequence ID" value="MBA1143487.1"/>
    <property type="molecule type" value="Genomic_DNA"/>
</dbReference>
<dbReference type="Gene3D" id="3.40.50.1820">
    <property type="entry name" value="alpha/beta hydrolase"/>
    <property type="match status" value="1"/>
</dbReference>
<feature type="active site" description="Proton acceptor" evidence="4">
    <location>
        <position position="405"/>
    </location>
</feature>
<keyword evidence="7" id="KW-1185">Reference proteome</keyword>
<protein>
    <submittedName>
        <fullName evidence="6">Alpha/beta fold hydrolase</fullName>
    </submittedName>
</protein>
<dbReference type="Pfam" id="PF06441">
    <property type="entry name" value="EHN"/>
    <property type="match status" value="1"/>
</dbReference>
<dbReference type="InterPro" id="IPR000639">
    <property type="entry name" value="Epox_hydrolase-like"/>
</dbReference>
<accession>A0A838BBM5</accession>
<organism evidence="6 7">
    <name type="scientific">Mesorhizobium neociceri</name>
    <dbReference type="NCBI Taxonomy" id="1307853"/>
    <lineage>
        <taxon>Bacteria</taxon>
        <taxon>Pseudomonadati</taxon>
        <taxon>Pseudomonadota</taxon>
        <taxon>Alphaproteobacteria</taxon>
        <taxon>Hyphomicrobiales</taxon>
        <taxon>Phyllobacteriaceae</taxon>
        <taxon>Mesorhizobium</taxon>
    </lineage>
</organism>
<keyword evidence="3 6" id="KW-0378">Hydrolase</keyword>
<comment type="similarity">
    <text evidence="1">Belongs to the peptidase S33 family.</text>
</comment>
<proteinExistence type="inferred from homology"/>
<dbReference type="PROSITE" id="PS51318">
    <property type="entry name" value="TAT"/>
    <property type="match status" value="1"/>
</dbReference>
<evidence type="ECO:0000256" key="1">
    <source>
        <dbReference type="ARBA" id="ARBA00010088"/>
    </source>
</evidence>
<feature type="active site" description="Proton donor" evidence="4">
    <location>
        <position position="352"/>
    </location>
</feature>
<dbReference type="InterPro" id="IPR006311">
    <property type="entry name" value="TAT_signal"/>
</dbReference>
<evidence type="ECO:0000313" key="7">
    <source>
        <dbReference type="Proteomes" id="UP000558284"/>
    </source>
</evidence>
<feature type="domain" description="Epoxide hydrolase N-terminal" evidence="5">
    <location>
        <begin position="39"/>
        <end position="143"/>
    </location>
</feature>
<dbReference type="RefSeq" id="WP_181060519.1">
    <property type="nucleotide sequence ID" value="NZ_JACDTY010000014.1"/>
</dbReference>